<keyword evidence="11 13" id="KW-1006">Bacterial flagellum protein export</keyword>
<dbReference type="RefSeq" id="WP_015707390.1">
    <property type="nucleotide sequence ID" value="NC_015578.1"/>
</dbReference>
<sequence length="380" mass="43027">MSCLNDEALKAALLMDLQWFAAEDEGRTEEPTEYKIQKAREDGRVAKSQELVGALVLLLPALTIFFLAPSMLRTCVEMLRFYFSRITELDPIRDRVVAQAFFDYLIKLTLPIVAMSMVAAVFANVVQTGFLFTTKPLTPDFSKVVPRLGRYFQKTLFSMEGLFNIAKSIIKMLIIGSVAFFLIRSEIKELANLQTASLWLGVTTVAGLAIRMLIIAALLLLLLSIPDMLFQRWQYRESLKMSKQEVKEERKMYEGDPLIKSRLRQRMRELMNRNIAVTVPRADVVIANPTHFAVALEYKSGMDGPTVSAKGEDELALRIRRIAEENDVPVVENKPLARALYAEAEVGEIIPETYYRAVADVLAYVYRTNEERRRNAGLGA</sequence>
<dbReference type="HOGENOM" id="CLU_041013_1_2_12"/>
<keyword evidence="14" id="KW-0966">Cell projection</keyword>
<reference evidence="15" key="1">
    <citation type="submission" date="2009-12" db="EMBL/GenBank/DDBJ databases">
        <title>Complete sequence of Treponema primitia strain ZAS-2.</title>
        <authorList>
            <person name="Tetu S.G."/>
            <person name="Matson E."/>
            <person name="Ren Q."/>
            <person name="Seshadri R."/>
            <person name="Elbourne L."/>
            <person name="Hassan K.A."/>
            <person name="Durkin A."/>
            <person name="Radune D."/>
            <person name="Mohamoud Y."/>
            <person name="Shay R."/>
            <person name="Jin S."/>
            <person name="Zhang X."/>
            <person name="Lucey K."/>
            <person name="Ballor N.R."/>
            <person name="Ottesen E."/>
            <person name="Rosenthal R."/>
            <person name="Allen A."/>
            <person name="Leadbetter J.R."/>
            <person name="Paulsen I.T."/>
        </authorList>
    </citation>
    <scope>NUCLEOTIDE SEQUENCE [LARGE SCALE GENOMIC DNA]</scope>
    <source>
        <strain evidence="15">ATCC BAA-887 / DSM 12427 / ZAS-2</strain>
    </source>
</reference>
<dbReference type="InterPro" id="IPR006136">
    <property type="entry name" value="FlhB"/>
</dbReference>
<dbReference type="STRING" id="545694.TREPR_2850"/>
<evidence type="ECO:0000256" key="11">
    <source>
        <dbReference type="ARBA" id="ARBA00023225"/>
    </source>
</evidence>
<keyword evidence="4 13" id="KW-0813">Transport</keyword>
<evidence type="ECO:0000256" key="10">
    <source>
        <dbReference type="ARBA" id="ARBA00023136"/>
    </source>
</evidence>
<dbReference type="GO" id="GO:0009306">
    <property type="term" value="P:protein secretion"/>
    <property type="evidence" value="ECO:0007669"/>
    <property type="project" value="InterPro"/>
</dbReference>
<comment type="similarity">
    <text evidence="2 13">Belongs to the type III secretion exporter family.</text>
</comment>
<evidence type="ECO:0000256" key="2">
    <source>
        <dbReference type="ARBA" id="ARBA00010690"/>
    </source>
</evidence>
<dbReference type="Gene3D" id="6.10.250.2080">
    <property type="match status" value="1"/>
</dbReference>
<dbReference type="OrthoDB" id="9807950at2"/>
<comment type="function">
    <text evidence="12 13">Required for formation of the rod structure in the basal body of the flagellar apparatus. Together with FliI and FliH, may constitute the export apparatus of flagellin.</text>
</comment>
<evidence type="ECO:0000256" key="6">
    <source>
        <dbReference type="ARBA" id="ARBA00022692"/>
    </source>
</evidence>
<keyword evidence="8 13" id="KW-0653">Protein transport</keyword>
<dbReference type="PRINTS" id="PR00950">
    <property type="entry name" value="TYPE3IMSPROT"/>
</dbReference>
<keyword evidence="9 13" id="KW-1133">Transmembrane helix</keyword>
<keyword evidence="14" id="KW-0969">Cilium</keyword>
<accession>F5YPU5</accession>
<evidence type="ECO:0000256" key="5">
    <source>
        <dbReference type="ARBA" id="ARBA00022475"/>
    </source>
</evidence>
<evidence type="ECO:0000256" key="8">
    <source>
        <dbReference type="ARBA" id="ARBA00022927"/>
    </source>
</evidence>
<evidence type="ECO:0000256" key="7">
    <source>
        <dbReference type="ARBA" id="ARBA00022795"/>
    </source>
</evidence>
<name>F5YPU5_TREPZ</name>
<dbReference type="GO" id="GO:0005886">
    <property type="term" value="C:plasma membrane"/>
    <property type="evidence" value="ECO:0007669"/>
    <property type="project" value="UniProtKB-SubCell"/>
</dbReference>
<dbReference type="Pfam" id="PF01312">
    <property type="entry name" value="Bac_export_2"/>
    <property type="match status" value="1"/>
</dbReference>
<keyword evidence="7 13" id="KW-1005">Bacterial flagellum biogenesis</keyword>
<evidence type="ECO:0000256" key="13">
    <source>
        <dbReference type="RuleBase" id="RU364091"/>
    </source>
</evidence>
<protein>
    <recommendedName>
        <fullName evidence="3 13">Flagellar biosynthetic protein FlhB</fullName>
    </recommendedName>
</protein>
<evidence type="ECO:0000256" key="1">
    <source>
        <dbReference type="ARBA" id="ARBA00004651"/>
    </source>
</evidence>
<dbReference type="NCBIfam" id="TIGR00328">
    <property type="entry name" value="flhB"/>
    <property type="match status" value="1"/>
</dbReference>
<dbReference type="KEGG" id="tpi:TREPR_2850"/>
<keyword evidence="5 13" id="KW-1003">Cell membrane</keyword>
<feature type="transmembrane region" description="Helical" evidence="13">
    <location>
        <begin position="51"/>
        <end position="72"/>
    </location>
</feature>
<feature type="transmembrane region" description="Helical" evidence="13">
    <location>
        <begin position="162"/>
        <end position="183"/>
    </location>
</feature>
<dbReference type="Proteomes" id="UP000009223">
    <property type="component" value="Chromosome"/>
</dbReference>
<evidence type="ECO:0000256" key="4">
    <source>
        <dbReference type="ARBA" id="ARBA00022448"/>
    </source>
</evidence>
<dbReference type="AlphaFoldDB" id="F5YPU5"/>
<organism evidence="14 15">
    <name type="scientific">Treponema primitia (strain ATCC BAA-887 / DSM 12427 / ZAS-2)</name>
    <dbReference type="NCBI Taxonomy" id="545694"/>
    <lineage>
        <taxon>Bacteria</taxon>
        <taxon>Pseudomonadati</taxon>
        <taxon>Spirochaetota</taxon>
        <taxon>Spirochaetia</taxon>
        <taxon>Spirochaetales</taxon>
        <taxon>Treponemataceae</taxon>
        <taxon>Treponema</taxon>
    </lineage>
</organism>
<dbReference type="EMBL" id="CP001843">
    <property type="protein sequence ID" value="AEF85259.1"/>
    <property type="molecule type" value="Genomic_DNA"/>
</dbReference>
<reference evidence="14 15" key="2">
    <citation type="journal article" date="2011" name="ISME J.">
        <title>RNA-seq reveals cooperative metabolic interactions between two termite-gut spirochete species in co-culture.</title>
        <authorList>
            <person name="Rosenthal A.Z."/>
            <person name="Matson E.G."/>
            <person name="Eldar A."/>
            <person name="Leadbetter J.R."/>
        </authorList>
    </citation>
    <scope>NUCLEOTIDE SEQUENCE [LARGE SCALE GENOMIC DNA]</scope>
    <source>
        <strain evidence="15">ATCC BAA-887 / DSM 12427 / ZAS-2</strain>
    </source>
</reference>
<keyword evidence="10 13" id="KW-0472">Membrane</keyword>
<dbReference type="MEROPS" id="N06.A01"/>
<dbReference type="PANTHER" id="PTHR30531">
    <property type="entry name" value="FLAGELLAR BIOSYNTHETIC PROTEIN FLHB"/>
    <property type="match status" value="1"/>
</dbReference>
<dbReference type="GO" id="GO:0044780">
    <property type="term" value="P:bacterial-type flagellum assembly"/>
    <property type="evidence" value="ECO:0007669"/>
    <property type="project" value="InterPro"/>
</dbReference>
<evidence type="ECO:0000256" key="12">
    <source>
        <dbReference type="ARBA" id="ARBA00025078"/>
    </source>
</evidence>
<dbReference type="InterPro" id="IPR006135">
    <property type="entry name" value="T3SS_substrate_exporter"/>
</dbReference>
<keyword evidence="15" id="KW-1185">Reference proteome</keyword>
<dbReference type="Gene3D" id="3.40.1690.10">
    <property type="entry name" value="secretion proteins EscU"/>
    <property type="match status" value="1"/>
</dbReference>
<keyword evidence="14" id="KW-0282">Flagellum</keyword>
<proteinExistence type="inferred from homology"/>
<dbReference type="eggNOG" id="COG1377">
    <property type="taxonomic scope" value="Bacteria"/>
</dbReference>
<feature type="transmembrane region" description="Helical" evidence="13">
    <location>
        <begin position="104"/>
        <end position="126"/>
    </location>
</feature>
<evidence type="ECO:0000256" key="9">
    <source>
        <dbReference type="ARBA" id="ARBA00022989"/>
    </source>
</evidence>
<dbReference type="InterPro" id="IPR029025">
    <property type="entry name" value="T3SS_substrate_exporter_C"/>
</dbReference>
<dbReference type="SUPFAM" id="SSF160544">
    <property type="entry name" value="EscU C-terminal domain-like"/>
    <property type="match status" value="1"/>
</dbReference>
<gene>
    <name evidence="13 14" type="primary">flhB</name>
    <name evidence="14" type="ordered locus">TREPR_2850</name>
</gene>
<evidence type="ECO:0000256" key="3">
    <source>
        <dbReference type="ARBA" id="ARBA00021622"/>
    </source>
</evidence>
<evidence type="ECO:0000313" key="15">
    <source>
        <dbReference type="Proteomes" id="UP000009223"/>
    </source>
</evidence>
<comment type="subcellular location">
    <subcellularLocation>
        <location evidence="1">Cell membrane</location>
        <topology evidence="1">Multi-pass membrane protein</topology>
    </subcellularLocation>
</comment>
<feature type="transmembrane region" description="Helical" evidence="13">
    <location>
        <begin position="198"/>
        <end position="223"/>
    </location>
</feature>
<keyword evidence="6 13" id="KW-0812">Transmembrane</keyword>
<evidence type="ECO:0000313" key="14">
    <source>
        <dbReference type="EMBL" id="AEF85259.1"/>
    </source>
</evidence>
<dbReference type="PANTHER" id="PTHR30531:SF12">
    <property type="entry name" value="FLAGELLAR BIOSYNTHETIC PROTEIN FLHB"/>
    <property type="match status" value="1"/>
</dbReference>